<dbReference type="AlphaFoldDB" id="A0A7Y9KC82"/>
<gene>
    <name evidence="2" type="ORF">BJ999_000595</name>
</gene>
<accession>A0A7Y9KC82</accession>
<organism evidence="2 3">
    <name type="scientific">Actinomadura citrea</name>
    <dbReference type="NCBI Taxonomy" id="46158"/>
    <lineage>
        <taxon>Bacteria</taxon>
        <taxon>Bacillati</taxon>
        <taxon>Actinomycetota</taxon>
        <taxon>Actinomycetes</taxon>
        <taxon>Streptosporangiales</taxon>
        <taxon>Thermomonosporaceae</taxon>
        <taxon>Actinomadura</taxon>
    </lineage>
</organism>
<dbReference type="EMBL" id="JACCBT010000001">
    <property type="protein sequence ID" value="NYE10299.1"/>
    <property type="molecule type" value="Genomic_DNA"/>
</dbReference>
<keyword evidence="1" id="KW-0472">Membrane</keyword>
<comment type="caution">
    <text evidence="2">The sequence shown here is derived from an EMBL/GenBank/DDBJ whole genome shotgun (WGS) entry which is preliminary data.</text>
</comment>
<feature type="transmembrane region" description="Helical" evidence="1">
    <location>
        <begin position="7"/>
        <end position="27"/>
    </location>
</feature>
<dbReference type="Proteomes" id="UP000591272">
    <property type="component" value="Unassembled WGS sequence"/>
</dbReference>
<sequence>MTATRTGVVWSGLWAVAVIFIVFMVFVVSNTGDVRVSFAGTSGVLPLAVVLMAAMAAGTAVALILGTARLTQLRPLTRKRLR</sequence>
<dbReference type="RefSeq" id="WP_179831836.1">
    <property type="nucleotide sequence ID" value="NZ_BMRD01000005.1"/>
</dbReference>
<evidence type="ECO:0000313" key="3">
    <source>
        <dbReference type="Proteomes" id="UP000591272"/>
    </source>
</evidence>
<proteinExistence type="predicted"/>
<feature type="transmembrane region" description="Helical" evidence="1">
    <location>
        <begin position="47"/>
        <end position="70"/>
    </location>
</feature>
<evidence type="ECO:0000313" key="2">
    <source>
        <dbReference type="EMBL" id="NYE10299.1"/>
    </source>
</evidence>
<keyword evidence="1" id="KW-0812">Transmembrane</keyword>
<keyword evidence="3" id="KW-1185">Reference proteome</keyword>
<reference evidence="2 3" key="1">
    <citation type="submission" date="2020-07" db="EMBL/GenBank/DDBJ databases">
        <title>Sequencing the genomes of 1000 actinobacteria strains.</title>
        <authorList>
            <person name="Klenk H.-P."/>
        </authorList>
    </citation>
    <scope>NUCLEOTIDE SEQUENCE [LARGE SCALE GENOMIC DNA]</scope>
    <source>
        <strain evidence="2 3">DSM 43461</strain>
    </source>
</reference>
<keyword evidence="1" id="KW-1133">Transmembrane helix</keyword>
<evidence type="ECO:0000256" key="1">
    <source>
        <dbReference type="SAM" id="Phobius"/>
    </source>
</evidence>
<name>A0A7Y9KC82_9ACTN</name>
<protein>
    <submittedName>
        <fullName evidence="2">Putative integral membrane protein</fullName>
    </submittedName>
</protein>